<accession>R4KQV1</accession>
<feature type="transmembrane region" description="Helical" evidence="8">
    <location>
        <begin position="49"/>
        <end position="72"/>
    </location>
</feature>
<evidence type="ECO:0000256" key="5">
    <source>
        <dbReference type="ARBA" id="ARBA00022989"/>
    </source>
</evidence>
<proteinExistence type="predicted"/>
<keyword evidence="5 8" id="KW-1133">Transmembrane helix</keyword>
<protein>
    <submittedName>
        <fullName evidence="9">UDP-N-acetylmuramyl pentapeptide phosphotransferase/UDP-N-acetylglucosamine-1-phosphate transferase</fullName>
    </submittedName>
</protein>
<evidence type="ECO:0000256" key="2">
    <source>
        <dbReference type="ARBA" id="ARBA00022475"/>
    </source>
</evidence>
<feature type="binding site" evidence="7">
    <location>
        <position position="218"/>
    </location>
    <ligand>
        <name>Mg(2+)</name>
        <dbReference type="ChEBI" id="CHEBI:18420"/>
    </ligand>
</feature>
<dbReference type="HOGENOM" id="CLU_078449_0_0_9"/>
<keyword evidence="2" id="KW-1003">Cell membrane</keyword>
<evidence type="ECO:0000256" key="8">
    <source>
        <dbReference type="SAM" id="Phobius"/>
    </source>
</evidence>
<evidence type="ECO:0000256" key="4">
    <source>
        <dbReference type="ARBA" id="ARBA00022692"/>
    </source>
</evidence>
<evidence type="ECO:0000256" key="3">
    <source>
        <dbReference type="ARBA" id="ARBA00022679"/>
    </source>
</evidence>
<dbReference type="eggNOG" id="COG0472">
    <property type="taxonomic scope" value="Bacteria"/>
</dbReference>
<dbReference type="PANTHER" id="PTHR22926">
    <property type="entry name" value="PHOSPHO-N-ACETYLMURAMOYL-PENTAPEPTIDE-TRANSFERASE"/>
    <property type="match status" value="1"/>
</dbReference>
<feature type="transmembrane region" description="Helical" evidence="8">
    <location>
        <begin position="176"/>
        <end position="206"/>
    </location>
</feature>
<keyword evidence="10" id="KW-1185">Reference proteome</keyword>
<feature type="binding site" evidence="7">
    <location>
        <position position="162"/>
    </location>
    <ligand>
        <name>Mg(2+)</name>
        <dbReference type="ChEBI" id="CHEBI:18420"/>
    </ligand>
</feature>
<keyword evidence="3 9" id="KW-0808">Transferase</keyword>
<dbReference type="AlphaFoldDB" id="R4KQV1"/>
<dbReference type="RefSeq" id="WP_006521724.1">
    <property type="nucleotide sequence ID" value="NC_021184.1"/>
</dbReference>
<dbReference type="PANTHER" id="PTHR22926:SF3">
    <property type="entry name" value="UNDECAPRENYL-PHOSPHATE ALPHA-N-ACETYLGLUCOSAMINYL 1-PHOSPHATE TRANSFERASE"/>
    <property type="match status" value="1"/>
</dbReference>
<dbReference type="GO" id="GO:0071555">
    <property type="term" value="P:cell wall organization"/>
    <property type="evidence" value="ECO:0007669"/>
    <property type="project" value="TreeGrafter"/>
</dbReference>
<dbReference type="GO" id="GO:0005886">
    <property type="term" value="C:plasma membrane"/>
    <property type="evidence" value="ECO:0007669"/>
    <property type="project" value="UniProtKB-SubCell"/>
</dbReference>
<dbReference type="InterPro" id="IPR000715">
    <property type="entry name" value="Glycosyl_transferase_4"/>
</dbReference>
<keyword evidence="7" id="KW-0460">Magnesium</keyword>
<keyword evidence="7" id="KW-0479">Metal-binding</keyword>
<keyword evidence="4 8" id="KW-0812">Transmembrane</keyword>
<dbReference type="GO" id="GO:0016780">
    <property type="term" value="F:phosphotransferase activity, for other substituted phosphate groups"/>
    <property type="evidence" value="ECO:0007669"/>
    <property type="project" value="InterPro"/>
</dbReference>
<feature type="transmembrane region" description="Helical" evidence="8">
    <location>
        <begin position="78"/>
        <end position="98"/>
    </location>
</feature>
<dbReference type="KEGG" id="dgi:Desgi_2590"/>
<evidence type="ECO:0000313" key="10">
    <source>
        <dbReference type="Proteomes" id="UP000013520"/>
    </source>
</evidence>
<dbReference type="OrthoDB" id="2679245at2"/>
<dbReference type="Pfam" id="PF00953">
    <property type="entry name" value="Glycos_transf_4"/>
    <property type="match status" value="1"/>
</dbReference>
<evidence type="ECO:0000313" key="9">
    <source>
        <dbReference type="EMBL" id="AGL01996.1"/>
    </source>
</evidence>
<dbReference type="Proteomes" id="UP000013520">
    <property type="component" value="Chromosome"/>
</dbReference>
<comment type="subcellular location">
    <subcellularLocation>
        <location evidence="1">Cell membrane</location>
        <topology evidence="1">Multi-pass membrane protein</topology>
    </subcellularLocation>
</comment>
<evidence type="ECO:0000256" key="6">
    <source>
        <dbReference type="ARBA" id="ARBA00023136"/>
    </source>
</evidence>
<sequence length="284" mass="30804">MIWRPELFYLPVGLVLAFLVALLIREKILAMITEADFVRPNFKGEKIPLAAGVVFFIAAVIVVLPLFFLWPPGLRDTALLYLLAMSGAAFLGLMDDFWGSREASGLMGHFKALARGRLTTGAVKALGGGMLALILAARLYPNDIWKVMDSALIIALSVNLLNLFDLRPGRAGKVFILLYIILLPAALGSPEAVMATMTLGALLAFLPVDLKARAMMGDAGSNTLGMVIGLTAAASLEGYYRTGYLAALVIIHIITEKYSLTRIISGNYVLNYLDMLGREKEPKK</sequence>
<comment type="cofactor">
    <cofactor evidence="7">
        <name>Mg(2+)</name>
        <dbReference type="ChEBI" id="CHEBI:18420"/>
    </cofactor>
</comment>
<feature type="transmembrane region" description="Helical" evidence="8">
    <location>
        <begin position="118"/>
        <end position="138"/>
    </location>
</feature>
<organism evidence="9 10">
    <name type="scientific">Desulfoscipio gibsoniae DSM 7213</name>
    <dbReference type="NCBI Taxonomy" id="767817"/>
    <lineage>
        <taxon>Bacteria</taxon>
        <taxon>Bacillati</taxon>
        <taxon>Bacillota</taxon>
        <taxon>Clostridia</taxon>
        <taxon>Eubacteriales</taxon>
        <taxon>Desulfallaceae</taxon>
        <taxon>Desulfoscipio</taxon>
    </lineage>
</organism>
<dbReference type="GO" id="GO:0046872">
    <property type="term" value="F:metal ion binding"/>
    <property type="evidence" value="ECO:0007669"/>
    <property type="project" value="UniProtKB-KW"/>
</dbReference>
<feature type="transmembrane region" description="Helical" evidence="8">
    <location>
        <begin position="6"/>
        <end position="24"/>
    </location>
</feature>
<dbReference type="EMBL" id="CP003273">
    <property type="protein sequence ID" value="AGL01996.1"/>
    <property type="molecule type" value="Genomic_DNA"/>
</dbReference>
<dbReference type="GO" id="GO:0044038">
    <property type="term" value="P:cell wall macromolecule biosynthetic process"/>
    <property type="evidence" value="ECO:0007669"/>
    <property type="project" value="TreeGrafter"/>
</dbReference>
<name>R4KQV1_9FIRM</name>
<reference evidence="9 10" key="1">
    <citation type="submission" date="2012-01" db="EMBL/GenBank/DDBJ databases">
        <title>Complete sequence of Desulfotomaculum gibsoniae DSM 7213.</title>
        <authorList>
            <consortium name="US DOE Joint Genome Institute"/>
            <person name="Lucas S."/>
            <person name="Han J."/>
            <person name="Lapidus A."/>
            <person name="Cheng J.-F."/>
            <person name="Goodwin L."/>
            <person name="Pitluck S."/>
            <person name="Peters L."/>
            <person name="Ovchinnikova G."/>
            <person name="Teshima H."/>
            <person name="Detter J.C."/>
            <person name="Han C."/>
            <person name="Tapia R."/>
            <person name="Land M."/>
            <person name="Hauser L."/>
            <person name="Kyrpides N."/>
            <person name="Ivanova N."/>
            <person name="Pagani I."/>
            <person name="Parshina S."/>
            <person name="Plugge C."/>
            <person name="Muyzer G."/>
            <person name="Kuever J."/>
            <person name="Ivanova A."/>
            <person name="Nazina T."/>
            <person name="Klenk H.-P."/>
            <person name="Brambilla E."/>
            <person name="Spring S."/>
            <person name="Stams A.F."/>
            <person name="Woyke T."/>
        </authorList>
    </citation>
    <scope>NUCLEOTIDE SEQUENCE [LARGE SCALE GENOMIC DNA]</scope>
    <source>
        <strain evidence="9 10">DSM 7213</strain>
    </source>
</reference>
<feature type="transmembrane region" description="Helical" evidence="8">
    <location>
        <begin position="226"/>
        <end position="254"/>
    </location>
</feature>
<gene>
    <name evidence="9" type="ORF">Desgi_2590</name>
</gene>
<evidence type="ECO:0000256" key="7">
    <source>
        <dbReference type="PIRSR" id="PIRSR600715-1"/>
    </source>
</evidence>
<dbReference type="STRING" id="767817.Desgi_2590"/>
<keyword evidence="6 8" id="KW-0472">Membrane</keyword>
<evidence type="ECO:0000256" key="1">
    <source>
        <dbReference type="ARBA" id="ARBA00004651"/>
    </source>
</evidence>